<comment type="caution">
    <text evidence="7">The sequence shown here is derived from an EMBL/GenBank/DDBJ whole genome shotgun (WGS) entry which is preliminary data.</text>
</comment>
<dbReference type="CDD" id="cd00730">
    <property type="entry name" value="rubredoxin"/>
    <property type="match status" value="1"/>
</dbReference>
<dbReference type="InterPro" id="IPR024935">
    <property type="entry name" value="Rubredoxin_dom"/>
</dbReference>
<dbReference type="PANTHER" id="PTHR47627">
    <property type="entry name" value="RUBREDOXIN"/>
    <property type="match status" value="1"/>
</dbReference>
<evidence type="ECO:0000259" key="6">
    <source>
        <dbReference type="PROSITE" id="PS50903"/>
    </source>
</evidence>
<dbReference type="SUPFAM" id="SSF57802">
    <property type="entry name" value="Rubredoxin-like"/>
    <property type="match status" value="1"/>
</dbReference>
<keyword evidence="3" id="KW-0249">Electron transport</keyword>
<feature type="region of interest" description="Disordered" evidence="5">
    <location>
        <begin position="57"/>
        <end position="86"/>
    </location>
</feature>
<name>A0ABR2YRX6_9CHLO</name>
<keyword evidence="8" id="KW-1185">Reference proteome</keyword>
<keyword evidence="4" id="KW-0408">Iron</keyword>
<dbReference type="InterPro" id="IPR050526">
    <property type="entry name" value="Rubredoxin_ET"/>
</dbReference>
<dbReference type="Proteomes" id="UP001491310">
    <property type="component" value="Unassembled WGS sequence"/>
</dbReference>
<evidence type="ECO:0000256" key="2">
    <source>
        <dbReference type="ARBA" id="ARBA00022723"/>
    </source>
</evidence>
<dbReference type="EMBL" id="JALJOT010000006">
    <property type="protein sequence ID" value="KAK9909613.1"/>
    <property type="molecule type" value="Genomic_DNA"/>
</dbReference>
<feature type="region of interest" description="Disordered" evidence="5">
    <location>
        <begin position="1"/>
        <end position="22"/>
    </location>
</feature>
<gene>
    <name evidence="7" type="ORF">WJX75_005104</name>
</gene>
<protein>
    <recommendedName>
        <fullName evidence="6">Rubredoxin-like domain-containing protein</fullName>
    </recommendedName>
</protein>
<dbReference type="Gene3D" id="2.20.28.10">
    <property type="match status" value="1"/>
</dbReference>
<sequence>MIAQRHAINQVHGGLHQSGPRHILLQPPGRINKKELFQQGKSLARKQRHQLVCRMSAEPDTQTSKAPGTVEDTGADIEIPESEAAQKKAEADRLRAAEKFMVVGTGEAVCAGCGYEYLPKNGDPEYPITPGTPFTQLPDDWNCPISTLQCCVLDKTRTPHCPVLQEA</sequence>
<evidence type="ECO:0000256" key="4">
    <source>
        <dbReference type="ARBA" id="ARBA00023004"/>
    </source>
</evidence>
<evidence type="ECO:0000256" key="5">
    <source>
        <dbReference type="SAM" id="MobiDB-lite"/>
    </source>
</evidence>
<accession>A0ABR2YRX6</accession>
<evidence type="ECO:0000313" key="7">
    <source>
        <dbReference type="EMBL" id="KAK9909613.1"/>
    </source>
</evidence>
<evidence type="ECO:0000256" key="1">
    <source>
        <dbReference type="ARBA" id="ARBA00022448"/>
    </source>
</evidence>
<dbReference type="Pfam" id="PF00301">
    <property type="entry name" value="Rubredoxin"/>
    <property type="match status" value="1"/>
</dbReference>
<reference evidence="7 8" key="1">
    <citation type="journal article" date="2024" name="Nat. Commun.">
        <title>Phylogenomics reveals the evolutionary origins of lichenization in chlorophyte algae.</title>
        <authorList>
            <person name="Puginier C."/>
            <person name="Libourel C."/>
            <person name="Otte J."/>
            <person name="Skaloud P."/>
            <person name="Haon M."/>
            <person name="Grisel S."/>
            <person name="Petersen M."/>
            <person name="Berrin J.G."/>
            <person name="Delaux P.M."/>
            <person name="Dal Grande F."/>
            <person name="Keller J."/>
        </authorList>
    </citation>
    <scope>NUCLEOTIDE SEQUENCE [LARGE SCALE GENOMIC DNA]</scope>
    <source>
        <strain evidence="7 8">SAG 216-7</strain>
    </source>
</reference>
<keyword evidence="2" id="KW-0479">Metal-binding</keyword>
<dbReference type="PROSITE" id="PS50903">
    <property type="entry name" value="RUBREDOXIN_LIKE"/>
    <property type="match status" value="1"/>
</dbReference>
<organism evidence="7 8">
    <name type="scientific">Coccomyxa subellipsoidea</name>
    <dbReference type="NCBI Taxonomy" id="248742"/>
    <lineage>
        <taxon>Eukaryota</taxon>
        <taxon>Viridiplantae</taxon>
        <taxon>Chlorophyta</taxon>
        <taxon>core chlorophytes</taxon>
        <taxon>Trebouxiophyceae</taxon>
        <taxon>Trebouxiophyceae incertae sedis</taxon>
        <taxon>Coccomyxaceae</taxon>
        <taxon>Coccomyxa</taxon>
    </lineage>
</organism>
<keyword evidence="1" id="KW-0813">Transport</keyword>
<feature type="domain" description="Rubredoxin-like" evidence="6">
    <location>
        <begin position="105"/>
        <end position="145"/>
    </location>
</feature>
<proteinExistence type="predicted"/>
<dbReference type="InterPro" id="IPR024934">
    <property type="entry name" value="Rubredoxin-like_dom"/>
</dbReference>
<evidence type="ECO:0000256" key="3">
    <source>
        <dbReference type="ARBA" id="ARBA00022982"/>
    </source>
</evidence>
<dbReference type="PANTHER" id="PTHR47627:SF1">
    <property type="entry name" value="RUBREDOXIN-1-RELATED"/>
    <property type="match status" value="1"/>
</dbReference>
<evidence type="ECO:0000313" key="8">
    <source>
        <dbReference type="Proteomes" id="UP001491310"/>
    </source>
</evidence>